<feature type="active site" evidence="19">
    <location>
        <position position="150"/>
    </location>
</feature>
<evidence type="ECO:0000256" key="6">
    <source>
        <dbReference type="ARBA" id="ARBA00012216"/>
    </source>
</evidence>
<dbReference type="FunFam" id="3.30.470.20:FF:000008">
    <property type="entry name" value="D-alanine--D-alanine ligase"/>
    <property type="match status" value="1"/>
</dbReference>
<dbReference type="SUPFAM" id="SSF56059">
    <property type="entry name" value="Glutathione synthetase ATP-binding domain-like"/>
    <property type="match status" value="1"/>
</dbReference>
<dbReference type="EC" id="6.3.2.4" evidence="6 18"/>
<keyword evidence="16 18" id="KW-0961">Cell wall biogenesis/degradation</keyword>
<comment type="catalytic activity">
    <reaction evidence="17 18">
        <text>2 D-alanine + ATP = D-alanyl-D-alanine + ADP + phosphate + H(+)</text>
        <dbReference type="Rhea" id="RHEA:11224"/>
        <dbReference type="ChEBI" id="CHEBI:15378"/>
        <dbReference type="ChEBI" id="CHEBI:30616"/>
        <dbReference type="ChEBI" id="CHEBI:43474"/>
        <dbReference type="ChEBI" id="CHEBI:57416"/>
        <dbReference type="ChEBI" id="CHEBI:57822"/>
        <dbReference type="ChEBI" id="CHEBI:456216"/>
        <dbReference type="EC" id="6.3.2.4"/>
    </reaction>
</comment>
<dbReference type="GO" id="GO:0008716">
    <property type="term" value="F:D-alanine-D-alanine ligase activity"/>
    <property type="evidence" value="ECO:0007669"/>
    <property type="project" value="UniProtKB-UniRule"/>
</dbReference>
<dbReference type="GO" id="GO:0046872">
    <property type="term" value="F:metal ion binding"/>
    <property type="evidence" value="ECO:0007669"/>
    <property type="project" value="UniProtKB-KW"/>
</dbReference>
<reference evidence="24" key="1">
    <citation type="journal article" date="2024" name="Int. J. Syst. Evol. Microbiol.">
        <title>Methylomarinovum tepidoasis sp. nov., a moderately thermophilic methanotroph of the family Methylothermaceae isolated from a deep-sea hydrothermal field.</title>
        <authorList>
            <person name="Hirayama H."/>
            <person name="Takaki Y."/>
            <person name="Abe M."/>
            <person name="Miyazaki M."/>
            <person name="Uematsu K."/>
            <person name="Matsui Y."/>
            <person name="Takai K."/>
        </authorList>
    </citation>
    <scope>NUCLEOTIDE SEQUENCE [LARGE SCALE GENOMIC DNA]</scope>
    <source>
        <strain evidence="24">IT-9</strain>
    </source>
</reference>
<dbReference type="AlphaFoldDB" id="A0AAU9C0Q5"/>
<dbReference type="KEGG" id="mcau:MIT9_P0291"/>
<evidence type="ECO:0000256" key="12">
    <source>
        <dbReference type="ARBA" id="ARBA00022842"/>
    </source>
</evidence>
<dbReference type="InterPro" id="IPR005905">
    <property type="entry name" value="D_ala_D_ala"/>
</dbReference>
<protein>
    <recommendedName>
        <fullName evidence="6 18">D-alanine--D-alanine ligase</fullName>
        <ecNumber evidence="6 18">6.3.2.4</ecNumber>
    </recommendedName>
    <alternativeName>
        <fullName evidence="18">D-Ala-D-Ala ligase</fullName>
    </alternativeName>
    <alternativeName>
        <fullName evidence="18">D-alanylalanine synthetase</fullName>
    </alternativeName>
</protein>
<evidence type="ECO:0000256" key="20">
    <source>
        <dbReference type="PIRSR" id="PIRSR039102-3"/>
    </source>
</evidence>
<evidence type="ECO:0000256" key="2">
    <source>
        <dbReference type="ARBA" id="ARBA00003921"/>
    </source>
</evidence>
<evidence type="ECO:0000313" key="24">
    <source>
        <dbReference type="Proteomes" id="UP001321825"/>
    </source>
</evidence>
<dbReference type="PROSITE" id="PS00844">
    <property type="entry name" value="DALA_DALA_LIGASE_2"/>
    <property type="match status" value="1"/>
</dbReference>
<keyword evidence="7 18" id="KW-0963">Cytoplasm</keyword>
<comment type="cofactor">
    <cofactor evidence="20">
        <name>Mg(2+)</name>
        <dbReference type="ChEBI" id="CHEBI:18420"/>
    </cofactor>
    <cofactor evidence="20">
        <name>Mn(2+)</name>
        <dbReference type="ChEBI" id="CHEBI:29035"/>
    </cofactor>
    <text evidence="20">Binds 2 magnesium or manganese ions per subunit.</text>
</comment>
<evidence type="ECO:0000256" key="19">
    <source>
        <dbReference type="PIRSR" id="PIRSR039102-1"/>
    </source>
</evidence>
<dbReference type="GO" id="GO:0005524">
    <property type="term" value="F:ATP binding"/>
    <property type="evidence" value="ECO:0007669"/>
    <property type="project" value="UniProtKB-UniRule"/>
</dbReference>
<comment type="pathway">
    <text evidence="4 18">Cell wall biogenesis; peptidoglycan biosynthesis.</text>
</comment>
<dbReference type="RefSeq" id="WP_317705667.1">
    <property type="nucleotide sequence ID" value="NZ_AP024714.1"/>
</dbReference>
<keyword evidence="8 18" id="KW-0436">Ligase</keyword>
<dbReference type="HAMAP" id="MF_00047">
    <property type="entry name" value="Dala_Dala_lig"/>
    <property type="match status" value="1"/>
</dbReference>
<dbReference type="Gene3D" id="3.40.50.20">
    <property type="match status" value="1"/>
</dbReference>
<dbReference type="GO" id="GO:0071555">
    <property type="term" value="P:cell wall organization"/>
    <property type="evidence" value="ECO:0007669"/>
    <property type="project" value="UniProtKB-KW"/>
</dbReference>
<dbReference type="Pfam" id="PF01820">
    <property type="entry name" value="Dala_Dala_lig_N"/>
    <property type="match status" value="1"/>
</dbReference>
<dbReference type="Pfam" id="PF07478">
    <property type="entry name" value="Dala_Dala_lig_C"/>
    <property type="match status" value="1"/>
</dbReference>
<comment type="similarity">
    <text evidence="5 18">Belongs to the D-alanine--D-alanine ligase family.</text>
</comment>
<dbReference type="InterPro" id="IPR011095">
    <property type="entry name" value="Dala_Dala_lig_C"/>
</dbReference>
<dbReference type="GO" id="GO:0009252">
    <property type="term" value="P:peptidoglycan biosynthetic process"/>
    <property type="evidence" value="ECO:0007669"/>
    <property type="project" value="UniProtKB-UniRule"/>
</dbReference>
<dbReference type="PIRSF" id="PIRSF039102">
    <property type="entry name" value="Ddl/VanB"/>
    <property type="match status" value="1"/>
</dbReference>
<comment type="subcellular location">
    <subcellularLocation>
        <location evidence="3 18">Cytoplasm</location>
    </subcellularLocation>
</comment>
<keyword evidence="12 20" id="KW-0460">Magnesium</keyword>
<evidence type="ECO:0000256" key="4">
    <source>
        <dbReference type="ARBA" id="ARBA00004752"/>
    </source>
</evidence>
<evidence type="ECO:0000259" key="22">
    <source>
        <dbReference type="PROSITE" id="PS50975"/>
    </source>
</evidence>
<dbReference type="SUPFAM" id="SSF52440">
    <property type="entry name" value="PreATP-grasp domain"/>
    <property type="match status" value="1"/>
</dbReference>
<comment type="cofactor">
    <cofactor evidence="1">
        <name>Mn(2+)</name>
        <dbReference type="ChEBI" id="CHEBI:29035"/>
    </cofactor>
</comment>
<evidence type="ECO:0000256" key="11">
    <source>
        <dbReference type="ARBA" id="ARBA00022840"/>
    </source>
</evidence>
<evidence type="ECO:0000256" key="7">
    <source>
        <dbReference type="ARBA" id="ARBA00022490"/>
    </source>
</evidence>
<keyword evidence="13 18" id="KW-0133">Cell shape</keyword>
<feature type="domain" description="ATP-grasp" evidence="22">
    <location>
        <begin position="108"/>
        <end position="302"/>
    </location>
</feature>
<organism evidence="23 24">
    <name type="scientific">Methylomarinovum caldicuralii</name>
    <dbReference type="NCBI Taxonomy" id="438856"/>
    <lineage>
        <taxon>Bacteria</taxon>
        <taxon>Pseudomonadati</taxon>
        <taxon>Pseudomonadota</taxon>
        <taxon>Gammaproteobacteria</taxon>
        <taxon>Methylococcales</taxon>
        <taxon>Methylothermaceae</taxon>
        <taxon>Methylomarinovum</taxon>
    </lineage>
</organism>
<evidence type="ECO:0000313" key="23">
    <source>
        <dbReference type="EMBL" id="BCX80715.1"/>
    </source>
</evidence>
<evidence type="ECO:0000256" key="18">
    <source>
        <dbReference type="HAMAP-Rule" id="MF_00047"/>
    </source>
</evidence>
<dbReference type="InterPro" id="IPR011761">
    <property type="entry name" value="ATP-grasp"/>
</dbReference>
<dbReference type="InterPro" id="IPR013815">
    <property type="entry name" value="ATP_grasp_subdomain_1"/>
</dbReference>
<feature type="binding site" evidence="20">
    <location>
        <position position="269"/>
    </location>
    <ligand>
        <name>Mg(2+)</name>
        <dbReference type="ChEBI" id="CHEBI:18420"/>
        <label>1</label>
    </ligand>
</feature>
<keyword evidence="24" id="KW-1185">Reference proteome</keyword>
<accession>A0AAU9C0Q5</accession>
<evidence type="ECO:0000256" key="17">
    <source>
        <dbReference type="ARBA" id="ARBA00047614"/>
    </source>
</evidence>
<dbReference type="InterPro" id="IPR011127">
    <property type="entry name" value="Dala_Dala_lig_N"/>
</dbReference>
<keyword evidence="14 18" id="KW-0573">Peptidoglycan synthesis</keyword>
<name>A0AAU9C0Q5_9GAMM</name>
<dbReference type="GO" id="GO:0008360">
    <property type="term" value="P:regulation of cell shape"/>
    <property type="evidence" value="ECO:0007669"/>
    <property type="project" value="UniProtKB-KW"/>
</dbReference>
<dbReference type="PANTHER" id="PTHR23132">
    <property type="entry name" value="D-ALANINE--D-ALANINE LIGASE"/>
    <property type="match status" value="1"/>
</dbReference>
<feature type="active site" evidence="19">
    <location>
        <position position="22"/>
    </location>
</feature>
<dbReference type="GO" id="GO:0005829">
    <property type="term" value="C:cytosol"/>
    <property type="evidence" value="ECO:0007669"/>
    <property type="project" value="TreeGrafter"/>
</dbReference>
<sequence>MKIDDPRQFGKVAVAMGGTSAEREISLTGGRAVTAALQRQGVDAVAVDIGDRPLAALGGKGFDRVFNLVHGRGGEDGVLQGLLEALGLPYTGSGVLGSALSMDKLATKLCWRGAGLPTPDWVVLREAGDLAACSGRLGFPLIVKPILEGSSIGMSKVEMAAELQDAWEAARDYGPVMAEAWIDGEEYTAAMLQGEMLPLIRLETPRAFYDFEAKYRADDTRYLCPCGLPAAEERALQQLAARACEVLRVSGWGRVDLFRDRQGRPWLIEVNTVPGMTDHSLVPMAARAAGLDFERLVWRILETSVAR</sequence>
<evidence type="ECO:0000256" key="21">
    <source>
        <dbReference type="PROSITE-ProRule" id="PRU00409"/>
    </source>
</evidence>
<evidence type="ECO:0000256" key="15">
    <source>
        <dbReference type="ARBA" id="ARBA00023211"/>
    </source>
</evidence>
<dbReference type="NCBIfam" id="TIGR01205">
    <property type="entry name" value="D_ala_D_alaTIGR"/>
    <property type="match status" value="1"/>
</dbReference>
<feature type="binding site" evidence="20">
    <location>
        <position position="256"/>
    </location>
    <ligand>
        <name>Mg(2+)</name>
        <dbReference type="ChEBI" id="CHEBI:18420"/>
        <label>1</label>
    </ligand>
</feature>
<dbReference type="NCBIfam" id="NF002378">
    <property type="entry name" value="PRK01372.1"/>
    <property type="match status" value="1"/>
</dbReference>
<keyword evidence="15 20" id="KW-0464">Manganese</keyword>
<dbReference type="PROSITE" id="PS00843">
    <property type="entry name" value="DALA_DALA_LIGASE_1"/>
    <property type="match status" value="1"/>
</dbReference>
<feature type="binding site" evidence="20">
    <location>
        <position position="271"/>
    </location>
    <ligand>
        <name>Mg(2+)</name>
        <dbReference type="ChEBI" id="CHEBI:18420"/>
        <label>2</label>
    </ligand>
</feature>
<feature type="binding site" evidence="20">
    <location>
        <position position="269"/>
    </location>
    <ligand>
        <name>Mg(2+)</name>
        <dbReference type="ChEBI" id="CHEBI:18420"/>
        <label>2</label>
    </ligand>
</feature>
<evidence type="ECO:0000256" key="14">
    <source>
        <dbReference type="ARBA" id="ARBA00022984"/>
    </source>
</evidence>
<evidence type="ECO:0000256" key="5">
    <source>
        <dbReference type="ARBA" id="ARBA00010871"/>
    </source>
</evidence>
<evidence type="ECO:0000256" key="3">
    <source>
        <dbReference type="ARBA" id="ARBA00004496"/>
    </source>
</evidence>
<dbReference type="InterPro" id="IPR016185">
    <property type="entry name" value="PreATP-grasp_dom_sf"/>
</dbReference>
<dbReference type="InterPro" id="IPR000291">
    <property type="entry name" value="D-Ala_lig_Van_CS"/>
</dbReference>
<keyword evidence="9 20" id="KW-0479">Metal-binding</keyword>
<dbReference type="Proteomes" id="UP001321825">
    <property type="component" value="Chromosome"/>
</dbReference>
<keyword evidence="10 21" id="KW-0547">Nucleotide-binding</keyword>
<dbReference type="PANTHER" id="PTHR23132:SF23">
    <property type="entry name" value="D-ALANINE--D-ALANINE LIGASE B"/>
    <property type="match status" value="1"/>
</dbReference>
<gene>
    <name evidence="18" type="primary">ddl</name>
    <name evidence="23" type="ORF">MIT9_P0291</name>
</gene>
<dbReference type="Gene3D" id="3.30.1490.20">
    <property type="entry name" value="ATP-grasp fold, A domain"/>
    <property type="match status" value="1"/>
</dbReference>
<feature type="active site" evidence="19">
    <location>
        <position position="280"/>
    </location>
</feature>
<dbReference type="Gene3D" id="3.30.470.20">
    <property type="entry name" value="ATP-grasp fold, B domain"/>
    <property type="match status" value="1"/>
</dbReference>
<evidence type="ECO:0000256" key="1">
    <source>
        <dbReference type="ARBA" id="ARBA00001936"/>
    </source>
</evidence>
<evidence type="ECO:0000256" key="16">
    <source>
        <dbReference type="ARBA" id="ARBA00023316"/>
    </source>
</evidence>
<comment type="function">
    <text evidence="2 18">Cell wall formation.</text>
</comment>
<keyword evidence="11 21" id="KW-0067">ATP-binding</keyword>
<evidence type="ECO:0000256" key="13">
    <source>
        <dbReference type="ARBA" id="ARBA00022960"/>
    </source>
</evidence>
<evidence type="ECO:0000256" key="8">
    <source>
        <dbReference type="ARBA" id="ARBA00022598"/>
    </source>
</evidence>
<evidence type="ECO:0000256" key="10">
    <source>
        <dbReference type="ARBA" id="ARBA00022741"/>
    </source>
</evidence>
<dbReference type="EMBL" id="AP024714">
    <property type="protein sequence ID" value="BCX80715.1"/>
    <property type="molecule type" value="Genomic_DNA"/>
</dbReference>
<proteinExistence type="inferred from homology"/>
<dbReference type="PROSITE" id="PS50975">
    <property type="entry name" value="ATP_GRASP"/>
    <property type="match status" value="1"/>
</dbReference>
<evidence type="ECO:0000256" key="9">
    <source>
        <dbReference type="ARBA" id="ARBA00022723"/>
    </source>
</evidence>